<keyword evidence="2" id="KW-1185">Reference proteome</keyword>
<gene>
    <name evidence="1" type="ORF">KP001_15800</name>
</gene>
<evidence type="ECO:0000313" key="2">
    <source>
        <dbReference type="Proteomes" id="UP000683559"/>
    </source>
</evidence>
<dbReference type="GO" id="GO:0003746">
    <property type="term" value="F:translation elongation factor activity"/>
    <property type="evidence" value="ECO:0007669"/>
    <property type="project" value="UniProtKB-KW"/>
</dbReference>
<protein>
    <submittedName>
        <fullName evidence="1">GreA/GreB family elongation factor</fullName>
    </submittedName>
</protein>
<dbReference type="RefSeq" id="WP_217286545.1">
    <property type="nucleotide sequence ID" value="NZ_CP077683.1"/>
</dbReference>
<name>A0ABX8LEW4_9BACT</name>
<reference evidence="1 2" key="1">
    <citation type="submission" date="2021-06" db="EMBL/GenBank/DDBJ databases">
        <title>Gemonas diversity in paddy soil.</title>
        <authorList>
            <person name="Liu G."/>
        </authorList>
    </citation>
    <scope>NUCLEOTIDE SEQUENCE [LARGE SCALE GENOMIC DNA]</scope>
    <source>
        <strain evidence="1 2">RG2</strain>
    </source>
</reference>
<keyword evidence="1" id="KW-0251">Elongation factor</keyword>
<dbReference type="EMBL" id="CP077683">
    <property type="protein sequence ID" value="QXE89876.1"/>
    <property type="molecule type" value="Genomic_DNA"/>
</dbReference>
<keyword evidence="1" id="KW-0648">Protein biosynthesis</keyword>
<dbReference type="Proteomes" id="UP000683559">
    <property type="component" value="Chromosome"/>
</dbReference>
<sequence>MSNAAKTAHEAAIHEENIPDNKYDTLSLEASYVAQGQANRAQELKRALQAYRQLPLHPFGEGASIRLTALVTLLDEEGAAKTFFIGPQEGGLKLRLDDEEVLVITAGSPLGRELIGKSLGDEVELGSNRYEIIDLC</sequence>
<organism evidence="1 2">
    <name type="scientific">Geomonas subterranea</name>
    <dbReference type="NCBI Taxonomy" id="2847989"/>
    <lineage>
        <taxon>Bacteria</taxon>
        <taxon>Pseudomonadati</taxon>
        <taxon>Thermodesulfobacteriota</taxon>
        <taxon>Desulfuromonadia</taxon>
        <taxon>Geobacterales</taxon>
        <taxon>Geobacteraceae</taxon>
        <taxon>Geomonas</taxon>
    </lineage>
</organism>
<proteinExistence type="predicted"/>
<accession>A0ABX8LEW4</accession>
<evidence type="ECO:0000313" key="1">
    <source>
        <dbReference type="EMBL" id="QXE89876.1"/>
    </source>
</evidence>